<name>A0ACB8U7R0_9APHY</name>
<dbReference type="Proteomes" id="UP001055072">
    <property type="component" value="Unassembled WGS sequence"/>
</dbReference>
<evidence type="ECO:0000313" key="2">
    <source>
        <dbReference type="Proteomes" id="UP001055072"/>
    </source>
</evidence>
<organism evidence="1 2">
    <name type="scientific">Irpex rosettiformis</name>
    <dbReference type="NCBI Taxonomy" id="378272"/>
    <lineage>
        <taxon>Eukaryota</taxon>
        <taxon>Fungi</taxon>
        <taxon>Dikarya</taxon>
        <taxon>Basidiomycota</taxon>
        <taxon>Agaricomycotina</taxon>
        <taxon>Agaricomycetes</taxon>
        <taxon>Polyporales</taxon>
        <taxon>Irpicaceae</taxon>
        <taxon>Irpex</taxon>
    </lineage>
</organism>
<keyword evidence="2" id="KW-1185">Reference proteome</keyword>
<dbReference type="EMBL" id="MU274908">
    <property type="protein sequence ID" value="KAI0090306.1"/>
    <property type="molecule type" value="Genomic_DNA"/>
</dbReference>
<reference evidence="1" key="1">
    <citation type="journal article" date="2021" name="Environ. Microbiol.">
        <title>Gene family expansions and transcriptome signatures uncover fungal adaptations to wood decay.</title>
        <authorList>
            <person name="Hage H."/>
            <person name="Miyauchi S."/>
            <person name="Viragh M."/>
            <person name="Drula E."/>
            <person name="Min B."/>
            <person name="Chaduli D."/>
            <person name="Navarro D."/>
            <person name="Favel A."/>
            <person name="Norest M."/>
            <person name="Lesage-Meessen L."/>
            <person name="Balint B."/>
            <person name="Merenyi Z."/>
            <person name="de Eugenio L."/>
            <person name="Morin E."/>
            <person name="Martinez A.T."/>
            <person name="Baldrian P."/>
            <person name="Stursova M."/>
            <person name="Martinez M.J."/>
            <person name="Novotny C."/>
            <person name="Magnuson J.K."/>
            <person name="Spatafora J.W."/>
            <person name="Maurice S."/>
            <person name="Pangilinan J."/>
            <person name="Andreopoulos W."/>
            <person name="LaButti K."/>
            <person name="Hundley H."/>
            <person name="Na H."/>
            <person name="Kuo A."/>
            <person name="Barry K."/>
            <person name="Lipzen A."/>
            <person name="Henrissat B."/>
            <person name="Riley R."/>
            <person name="Ahrendt S."/>
            <person name="Nagy L.G."/>
            <person name="Grigoriev I.V."/>
            <person name="Martin F."/>
            <person name="Rosso M.N."/>
        </authorList>
    </citation>
    <scope>NUCLEOTIDE SEQUENCE</scope>
    <source>
        <strain evidence="1">CBS 384.51</strain>
    </source>
</reference>
<accession>A0ACB8U7R0</accession>
<protein>
    <submittedName>
        <fullName evidence="1">Heterokaryon incompatibility protein Het-C-domain-containing protein</fullName>
    </submittedName>
</protein>
<evidence type="ECO:0000313" key="1">
    <source>
        <dbReference type="EMBL" id="KAI0090306.1"/>
    </source>
</evidence>
<sequence>MGINSQIFLVSCCILILCLSSSEVHAFGAGNIPSFAYLEGRAFRHGDIEDTLSSVAKKAGGFALGAIIGKGGSKFGGLDIKRVYFGNWLRDYSQAVDVAGLQKLPLQTIINLCMALGFLAHGYATHEFEVTVERLGCYLPTEHIDNPKGYPSDARQYDPRLRGPVDPRELEVDPRTGMKNYIANENGSWDTSKALVRRTLERCIHIGRQHRAQGRKEDEYEAYRLLGTALHTLEDFAAHSNFCELALVHMGHNDVFLHIGDQVRIQASNGRWVAPLVTGTFGGQDFIHSLLGEATDHISQASVSDLNKEFDKARAKAGPSTRGPGGSSAAGDQLRQLLFNLPGGGGSEMARDMDNIERIRAGPEMGGKPPDQLSPQELHSVLWQVLSWRDSVVKKIEKTIEKIPGLGSFIENLTESISVFVFTTLEPFLKPLMKTATSQLATASSQVINQADQFEVFDKPTASDPTHSFLSKDHFNLILNEPAGNLGKIVLSFAVTRIVKAWDDTNVNVHQILEEILSSLFHPDFHDRNSPIQREMMEYMQKWVQGLGSKQQEILGRLSKDAVRNHRNIRLAGEGGPAAADGTFAASAAHQTQHDIQGYVSQIPVVGSAVQFAQGMQNVSGHSQPPGYTHGQGGPPHTPGGGLLSNVPGLGKLGEAQAFLGQFGGGPGGRRDVPEPGYPGYMSPHQPSMPPTSPQSYAPPPPGGEPPMFPGGPPAPSPYGGSSYPGPSGGPSGYAPSYGRPEPQTGFPGYGSTYGGPPPGGPPSFPSGPGYPSGGPGGMPGANPTGGFGMPNANASGPNFPGADPYGGFGYNDPPSNRPW</sequence>
<comment type="caution">
    <text evidence="1">The sequence shown here is derived from an EMBL/GenBank/DDBJ whole genome shotgun (WGS) entry which is preliminary data.</text>
</comment>
<gene>
    <name evidence="1" type="ORF">BDY19DRAFT_939491</name>
</gene>
<proteinExistence type="predicted"/>